<evidence type="ECO:0000313" key="1">
    <source>
        <dbReference type="EMBL" id="KAJ8345192.1"/>
    </source>
</evidence>
<evidence type="ECO:0000313" key="2">
    <source>
        <dbReference type="Proteomes" id="UP001152622"/>
    </source>
</evidence>
<protein>
    <submittedName>
        <fullName evidence="1">Uncharacterized protein</fullName>
    </submittedName>
</protein>
<accession>A0A9Q1ILM4</accession>
<comment type="caution">
    <text evidence="1">The sequence shown here is derived from an EMBL/GenBank/DDBJ whole genome shotgun (WGS) entry which is preliminary data.</text>
</comment>
<organism evidence="1 2">
    <name type="scientific">Synaphobranchus kaupii</name>
    <name type="common">Kaup's arrowtooth eel</name>
    <dbReference type="NCBI Taxonomy" id="118154"/>
    <lineage>
        <taxon>Eukaryota</taxon>
        <taxon>Metazoa</taxon>
        <taxon>Chordata</taxon>
        <taxon>Craniata</taxon>
        <taxon>Vertebrata</taxon>
        <taxon>Euteleostomi</taxon>
        <taxon>Actinopterygii</taxon>
        <taxon>Neopterygii</taxon>
        <taxon>Teleostei</taxon>
        <taxon>Anguilliformes</taxon>
        <taxon>Synaphobranchidae</taxon>
        <taxon>Synaphobranchus</taxon>
    </lineage>
</organism>
<gene>
    <name evidence="1" type="ORF">SKAU_G00293850</name>
</gene>
<dbReference type="AlphaFoldDB" id="A0A9Q1ILM4"/>
<name>A0A9Q1ILM4_SYNKA</name>
<keyword evidence="2" id="KW-1185">Reference proteome</keyword>
<dbReference type="EMBL" id="JAINUF010000012">
    <property type="protein sequence ID" value="KAJ8345192.1"/>
    <property type="molecule type" value="Genomic_DNA"/>
</dbReference>
<reference evidence="1" key="1">
    <citation type="journal article" date="2023" name="Science">
        <title>Genome structures resolve the early diversification of teleost fishes.</title>
        <authorList>
            <person name="Parey E."/>
            <person name="Louis A."/>
            <person name="Montfort J."/>
            <person name="Bouchez O."/>
            <person name="Roques C."/>
            <person name="Iampietro C."/>
            <person name="Lluch J."/>
            <person name="Castinel A."/>
            <person name="Donnadieu C."/>
            <person name="Desvignes T."/>
            <person name="Floi Bucao C."/>
            <person name="Jouanno E."/>
            <person name="Wen M."/>
            <person name="Mejri S."/>
            <person name="Dirks R."/>
            <person name="Jansen H."/>
            <person name="Henkel C."/>
            <person name="Chen W.J."/>
            <person name="Zahm M."/>
            <person name="Cabau C."/>
            <person name="Klopp C."/>
            <person name="Thompson A.W."/>
            <person name="Robinson-Rechavi M."/>
            <person name="Braasch I."/>
            <person name="Lecointre G."/>
            <person name="Bobe J."/>
            <person name="Postlethwait J.H."/>
            <person name="Berthelot C."/>
            <person name="Roest Crollius H."/>
            <person name="Guiguen Y."/>
        </authorList>
    </citation>
    <scope>NUCLEOTIDE SEQUENCE</scope>
    <source>
        <strain evidence="1">WJC10195</strain>
    </source>
</reference>
<proteinExistence type="predicted"/>
<dbReference type="Proteomes" id="UP001152622">
    <property type="component" value="Chromosome 12"/>
</dbReference>
<sequence>MCQSGAGGTALPAPVADWVNRYCSAGRVPEVSLHLLRKLRVTSTDIWCSGPPLHILGSPVQLCGGDIGHRAPGAVHGLFSPQRRSS</sequence>